<proteinExistence type="predicted"/>
<sequence>MTPSPRNEVPQFAVLGHPVAHSRSPWIHAEFARLTGIPLDYGRRDGHEAGPAAWRHLLIQARRDGLRGCNVTVPYKFDALASSHSETPRARRAGAANTLTFTDDGKIEADNTDGVGLVWDITVNAGVALVGQRVLLIGAGGAASGVLGPLLEQQPAGLVVVNRTLERARALVASHADLAGSTRLSACAPADVGEAYDVVINSSSSSLAGVVGAPVPARVLRPGGLALDMMYGPAARSFLDWACAGGAMARDGLGMLVGQAAESFAVWHGVRPPAAQVLATLRELVDRPS</sequence>
<accession>A0ACC6P2I9</accession>
<dbReference type="EC" id="1.1.1.25" evidence="1"/>
<name>A0ACC6P2I9_9BURK</name>
<evidence type="ECO:0000313" key="1">
    <source>
        <dbReference type="EMBL" id="MEJ7138427.1"/>
    </source>
</evidence>
<reference evidence="1" key="1">
    <citation type="submission" date="2023-10" db="EMBL/GenBank/DDBJ databases">
        <title>Amphibacter perezi, gen. nov., sp. nov. a novel taxa of the family Comamonadaceae, class Betaproteobacteria isolated from the skin microbiota of Pelophylax perezi from different populations.</title>
        <authorList>
            <person name="Costa S."/>
            <person name="Proenca D.N."/>
            <person name="Lopes I."/>
            <person name="Morais P.V."/>
        </authorList>
    </citation>
    <scope>NUCLEOTIDE SEQUENCE</scope>
    <source>
        <strain evidence="1">SL12-8</strain>
    </source>
</reference>
<gene>
    <name evidence="1" type="primary">aroE</name>
    <name evidence="1" type="ORF">RV045_08280</name>
</gene>
<protein>
    <submittedName>
        <fullName evidence="1">Shikimate dehydrogenase</fullName>
        <ecNumber evidence="1">1.1.1.25</ecNumber>
    </submittedName>
</protein>
<dbReference type="EMBL" id="JAWDIE010000010">
    <property type="protein sequence ID" value="MEJ7138427.1"/>
    <property type="molecule type" value="Genomic_DNA"/>
</dbReference>
<evidence type="ECO:0000313" key="2">
    <source>
        <dbReference type="Proteomes" id="UP001364695"/>
    </source>
</evidence>
<comment type="caution">
    <text evidence="1">The sequence shown here is derived from an EMBL/GenBank/DDBJ whole genome shotgun (WGS) entry which is preliminary data.</text>
</comment>
<keyword evidence="1" id="KW-0560">Oxidoreductase</keyword>
<dbReference type="Proteomes" id="UP001364695">
    <property type="component" value="Unassembled WGS sequence"/>
</dbReference>
<keyword evidence="2" id="KW-1185">Reference proteome</keyword>
<organism evidence="1 2">
    <name type="scientific">Amphibiibacter pelophylacis</name>
    <dbReference type="NCBI Taxonomy" id="1799477"/>
    <lineage>
        <taxon>Bacteria</taxon>
        <taxon>Pseudomonadati</taxon>
        <taxon>Pseudomonadota</taxon>
        <taxon>Betaproteobacteria</taxon>
        <taxon>Burkholderiales</taxon>
        <taxon>Sphaerotilaceae</taxon>
        <taxon>Amphibiibacter</taxon>
    </lineage>
</organism>